<dbReference type="InterPro" id="IPR036388">
    <property type="entry name" value="WH-like_DNA-bd_sf"/>
</dbReference>
<reference evidence="14 15" key="2">
    <citation type="journal article" date="2012" name="Open Biol.">
        <title>Characteristics of nucleosomes and linker DNA regions on the genome of the basidiomycete Mixia osmundae revealed by mono- and dinucleosome mapping.</title>
        <authorList>
            <person name="Nishida H."/>
            <person name="Kondo S."/>
            <person name="Matsumoto T."/>
            <person name="Suzuki Y."/>
            <person name="Yoshikawa H."/>
            <person name="Taylor T.D."/>
            <person name="Sugiyama J."/>
        </authorList>
    </citation>
    <scope>NUCLEOTIDE SEQUENCE [LARGE SCALE GENOMIC DNA]</scope>
    <source>
        <strain evidence="15">CBS 9802 / IAM 14324 / JCM 22182 / KY 12970</strain>
    </source>
</reference>
<dbReference type="GO" id="GO:0003908">
    <property type="term" value="F:methylated-DNA-[protein]-cysteine S-methyltransferase activity"/>
    <property type="evidence" value="ECO:0007669"/>
    <property type="project" value="UniProtKB-EC"/>
</dbReference>
<evidence type="ECO:0000256" key="6">
    <source>
        <dbReference type="ARBA" id="ARBA00022679"/>
    </source>
</evidence>
<evidence type="ECO:0000256" key="12">
    <source>
        <dbReference type="SAM" id="MobiDB-lite"/>
    </source>
</evidence>
<keyword evidence="7" id="KW-0227">DNA damage</keyword>
<evidence type="ECO:0000259" key="13">
    <source>
        <dbReference type="Pfam" id="PF01035"/>
    </source>
</evidence>
<comment type="catalytic activity">
    <reaction evidence="1">
        <text>a 4-O-methyl-thymidine in DNA + L-cysteinyl-[protein] = a thymidine in DNA + S-methyl-L-cysteinyl-[protein]</text>
        <dbReference type="Rhea" id="RHEA:53428"/>
        <dbReference type="Rhea" id="RHEA-COMP:10131"/>
        <dbReference type="Rhea" id="RHEA-COMP:10132"/>
        <dbReference type="Rhea" id="RHEA-COMP:13555"/>
        <dbReference type="Rhea" id="RHEA-COMP:13556"/>
        <dbReference type="ChEBI" id="CHEBI:29950"/>
        <dbReference type="ChEBI" id="CHEBI:82612"/>
        <dbReference type="ChEBI" id="CHEBI:137386"/>
        <dbReference type="ChEBI" id="CHEBI:137387"/>
        <dbReference type="EC" id="2.1.1.63"/>
    </reaction>
</comment>
<dbReference type="Pfam" id="PF01035">
    <property type="entry name" value="DNA_binding_1"/>
    <property type="match status" value="1"/>
</dbReference>
<evidence type="ECO:0000256" key="4">
    <source>
        <dbReference type="ARBA" id="ARBA00015377"/>
    </source>
</evidence>
<dbReference type="CDD" id="cd06445">
    <property type="entry name" value="ATase"/>
    <property type="match status" value="1"/>
</dbReference>
<dbReference type="InParanoid" id="G7E8L9"/>
<gene>
    <name evidence="14" type="primary">Mo06187</name>
    <name evidence="14" type="ORF">E5Q_06187</name>
</gene>
<dbReference type="AlphaFoldDB" id="G7E8L9"/>
<dbReference type="NCBIfam" id="TIGR00589">
    <property type="entry name" value="ogt"/>
    <property type="match status" value="1"/>
</dbReference>
<keyword evidence="6" id="KW-0808">Transferase</keyword>
<evidence type="ECO:0000256" key="1">
    <source>
        <dbReference type="ARBA" id="ARBA00001286"/>
    </source>
</evidence>
<dbReference type="PANTHER" id="PTHR10815:SF13">
    <property type="entry name" value="METHYLATED-DNA--PROTEIN-CYSTEINE METHYLTRANSFERASE"/>
    <property type="match status" value="1"/>
</dbReference>
<dbReference type="PROSITE" id="PS00374">
    <property type="entry name" value="MGMT"/>
    <property type="match status" value="1"/>
</dbReference>
<dbReference type="GO" id="GO:0032259">
    <property type="term" value="P:methylation"/>
    <property type="evidence" value="ECO:0007669"/>
    <property type="project" value="UniProtKB-KW"/>
</dbReference>
<evidence type="ECO:0000256" key="5">
    <source>
        <dbReference type="ARBA" id="ARBA00022603"/>
    </source>
</evidence>
<evidence type="ECO:0000313" key="14">
    <source>
        <dbReference type="EMBL" id="GAA99487.1"/>
    </source>
</evidence>
<evidence type="ECO:0000256" key="3">
    <source>
        <dbReference type="ARBA" id="ARBA00011918"/>
    </source>
</evidence>
<comment type="catalytic activity">
    <reaction evidence="11">
        <text>a 6-O-methyl-2'-deoxyguanosine in DNA + L-cysteinyl-[protein] = S-methyl-L-cysteinyl-[protein] + a 2'-deoxyguanosine in DNA</text>
        <dbReference type="Rhea" id="RHEA:24000"/>
        <dbReference type="Rhea" id="RHEA-COMP:10131"/>
        <dbReference type="Rhea" id="RHEA-COMP:10132"/>
        <dbReference type="Rhea" id="RHEA-COMP:11367"/>
        <dbReference type="Rhea" id="RHEA-COMP:11368"/>
        <dbReference type="ChEBI" id="CHEBI:29950"/>
        <dbReference type="ChEBI" id="CHEBI:82612"/>
        <dbReference type="ChEBI" id="CHEBI:85445"/>
        <dbReference type="ChEBI" id="CHEBI:85448"/>
        <dbReference type="EC" id="2.1.1.63"/>
    </reaction>
</comment>
<comment type="similarity">
    <text evidence="2">Belongs to the MGMT family.</text>
</comment>
<evidence type="ECO:0000313" key="15">
    <source>
        <dbReference type="Proteomes" id="UP000009131"/>
    </source>
</evidence>
<evidence type="ECO:0000256" key="7">
    <source>
        <dbReference type="ARBA" id="ARBA00022763"/>
    </source>
</evidence>
<dbReference type="OrthoDB" id="1907495at2759"/>
<dbReference type="Proteomes" id="UP000009131">
    <property type="component" value="Unassembled WGS sequence"/>
</dbReference>
<reference evidence="14 15" key="1">
    <citation type="journal article" date="2011" name="J. Gen. Appl. Microbiol.">
        <title>Draft genome sequencing of the enigmatic basidiomycete Mixia osmundae.</title>
        <authorList>
            <person name="Nishida H."/>
            <person name="Nagatsuka Y."/>
            <person name="Sugiyama J."/>
        </authorList>
    </citation>
    <scope>NUCLEOTIDE SEQUENCE [LARGE SCALE GENOMIC DNA]</scope>
    <source>
        <strain evidence="15">CBS 9802 / IAM 14324 / JCM 22182 / KY 12970</strain>
    </source>
</reference>
<evidence type="ECO:0000256" key="2">
    <source>
        <dbReference type="ARBA" id="ARBA00008711"/>
    </source>
</evidence>
<dbReference type="EC" id="2.1.1.63" evidence="3"/>
<dbReference type="STRING" id="764103.G7E8L9"/>
<keyword evidence="5" id="KW-0489">Methyltransferase</keyword>
<evidence type="ECO:0000256" key="8">
    <source>
        <dbReference type="ARBA" id="ARBA00023204"/>
    </source>
</evidence>
<dbReference type="eggNOG" id="ENOG502S8GR">
    <property type="taxonomic scope" value="Eukaryota"/>
</dbReference>
<dbReference type="InterPro" id="IPR001497">
    <property type="entry name" value="MethylDNA_cys_MeTrfase_AS"/>
</dbReference>
<keyword evidence="15" id="KW-1185">Reference proteome</keyword>
<sequence>MAPDRPTRVHYMPVMLPSSAQSEKLSLPNYPRTPAMRSAYRLTAFQWRVYDLLHSQIIPAGRVTSYESLARRLSSSPRAVGGALRRNPFAPVVPCHRVVKASGQLGGYMGQSSSRSSSSQGDQKRLQKKIELLAEEGVLFDGKGMLRDPSQLI</sequence>
<dbReference type="PANTHER" id="PTHR10815">
    <property type="entry name" value="METHYLATED-DNA--PROTEIN-CYSTEINE METHYLTRANSFERASE"/>
    <property type="match status" value="1"/>
</dbReference>
<organism evidence="14 15">
    <name type="scientific">Mixia osmundae (strain CBS 9802 / IAM 14324 / JCM 22182 / KY 12970)</name>
    <dbReference type="NCBI Taxonomy" id="764103"/>
    <lineage>
        <taxon>Eukaryota</taxon>
        <taxon>Fungi</taxon>
        <taxon>Dikarya</taxon>
        <taxon>Basidiomycota</taxon>
        <taxon>Pucciniomycotina</taxon>
        <taxon>Mixiomycetes</taxon>
        <taxon>Mixiales</taxon>
        <taxon>Mixiaceae</taxon>
        <taxon>Mixia</taxon>
    </lineage>
</organism>
<comment type="caution">
    <text evidence="14">The sequence shown here is derived from an EMBL/GenBank/DDBJ whole genome shotgun (WGS) entry which is preliminary data.</text>
</comment>
<proteinExistence type="inferred from homology"/>
<dbReference type="Gene3D" id="1.10.10.10">
    <property type="entry name" value="Winged helix-like DNA-binding domain superfamily/Winged helix DNA-binding domain"/>
    <property type="match status" value="1"/>
</dbReference>
<feature type="region of interest" description="Disordered" evidence="12">
    <location>
        <begin position="105"/>
        <end position="126"/>
    </location>
</feature>
<dbReference type="InterPro" id="IPR014048">
    <property type="entry name" value="MethylDNA_cys_MeTrfase_DNA-bd"/>
</dbReference>
<dbReference type="EMBL" id="BABT02000220">
    <property type="protein sequence ID" value="GAA99487.1"/>
    <property type="molecule type" value="Genomic_DNA"/>
</dbReference>
<evidence type="ECO:0000256" key="9">
    <source>
        <dbReference type="ARBA" id="ARBA00030795"/>
    </source>
</evidence>
<evidence type="ECO:0000256" key="11">
    <source>
        <dbReference type="ARBA" id="ARBA00049348"/>
    </source>
</evidence>
<name>G7E8L9_MIXOS</name>
<feature type="domain" description="Methylated-DNA-[protein]-cysteine S-methyltransferase DNA binding" evidence="13">
    <location>
        <begin position="44"/>
        <end position="138"/>
    </location>
</feature>
<keyword evidence="8" id="KW-0234">DNA repair</keyword>
<protein>
    <recommendedName>
        <fullName evidence="4">Methylated-DNA--protein-cysteine methyltransferase</fullName>
        <ecNumber evidence="3">2.1.1.63</ecNumber>
    </recommendedName>
    <alternativeName>
        <fullName evidence="9">6-O-methylguanine-DNA methyltransferase</fullName>
    </alternativeName>
    <alternativeName>
        <fullName evidence="10">O-6-methylguanine-DNA-alkyltransferase</fullName>
    </alternativeName>
</protein>
<dbReference type="InterPro" id="IPR036217">
    <property type="entry name" value="MethylDNA_cys_MeTrfase_DNAb"/>
</dbReference>
<dbReference type="HOGENOM" id="CLU_000445_52_3_1"/>
<dbReference type="SUPFAM" id="SSF46767">
    <property type="entry name" value="Methylated DNA-protein cysteine methyltransferase, C-terminal domain"/>
    <property type="match status" value="1"/>
</dbReference>
<evidence type="ECO:0000256" key="10">
    <source>
        <dbReference type="ARBA" id="ARBA00031621"/>
    </source>
</evidence>
<accession>G7E8L9</accession>
<dbReference type="GO" id="GO:0006281">
    <property type="term" value="P:DNA repair"/>
    <property type="evidence" value="ECO:0007669"/>
    <property type="project" value="UniProtKB-KW"/>
</dbReference>